<dbReference type="EMBL" id="JAQNDN010000021">
    <property type="protein sequence ID" value="MDC0673022.1"/>
    <property type="molecule type" value="Genomic_DNA"/>
</dbReference>
<keyword evidence="3" id="KW-1185">Reference proteome</keyword>
<name>A0ABT5BFV1_9BACT</name>
<evidence type="ECO:0000256" key="1">
    <source>
        <dbReference type="SAM" id="Phobius"/>
    </source>
</evidence>
<keyword evidence="1" id="KW-1133">Transmembrane helix</keyword>
<feature type="transmembrane region" description="Helical" evidence="1">
    <location>
        <begin position="108"/>
        <end position="127"/>
    </location>
</feature>
<evidence type="ECO:0000313" key="3">
    <source>
        <dbReference type="Proteomes" id="UP001217838"/>
    </source>
</evidence>
<keyword evidence="1" id="KW-0812">Transmembrane</keyword>
<protein>
    <recommendedName>
        <fullName evidence="4">DUF4440 domain-containing protein</fullName>
    </recommendedName>
</protein>
<evidence type="ECO:0008006" key="4">
    <source>
        <dbReference type="Google" id="ProtNLM"/>
    </source>
</evidence>
<proteinExistence type="predicted"/>
<sequence length="267" mass="29409">MSHEQELSDLLAQTLTVDDMRRLSRGLPNGGDLAIDLPEGAMDRGQFAFQLVDLLKRRGLIDAALFERWVKRVPAQRAKIEAVARAWAIALPPPAETRVGVPRTSRRVLFGAGAAVILLIAGIGFSFTQREPERVCFAGRNGVPEIAHAACASYLDTVRAYNERDLARYHAGFAAPMECFYNHGSTEIGKWRPELPGSLDVTPASVSFLRVEGEDRVVLCDLGVHDRNDGKGRQPHNKVVVMTKRGGDWKIAVETSRADTKCYQSPC</sequence>
<dbReference type="SUPFAM" id="SSF54427">
    <property type="entry name" value="NTF2-like"/>
    <property type="match status" value="1"/>
</dbReference>
<organism evidence="2 3">
    <name type="scientific">Nannocystis radixulma</name>
    <dbReference type="NCBI Taxonomy" id="2995305"/>
    <lineage>
        <taxon>Bacteria</taxon>
        <taxon>Pseudomonadati</taxon>
        <taxon>Myxococcota</taxon>
        <taxon>Polyangia</taxon>
        <taxon>Nannocystales</taxon>
        <taxon>Nannocystaceae</taxon>
        <taxon>Nannocystis</taxon>
    </lineage>
</organism>
<dbReference type="Proteomes" id="UP001217838">
    <property type="component" value="Unassembled WGS sequence"/>
</dbReference>
<dbReference type="InterPro" id="IPR032710">
    <property type="entry name" value="NTF2-like_dom_sf"/>
</dbReference>
<dbReference type="RefSeq" id="WP_272005429.1">
    <property type="nucleotide sequence ID" value="NZ_JAQNDN010000021.1"/>
</dbReference>
<reference evidence="2 3" key="1">
    <citation type="submission" date="2022-11" db="EMBL/GenBank/DDBJ databases">
        <title>Minimal conservation of predation-associated metabolite biosynthetic gene clusters underscores biosynthetic potential of Myxococcota including descriptions for ten novel species: Archangium lansinium sp. nov., Myxococcus landrumus sp. nov., Nannocystis bai.</title>
        <authorList>
            <person name="Ahearne A."/>
            <person name="Stevens C."/>
            <person name="Dowd S."/>
        </authorList>
    </citation>
    <scope>NUCLEOTIDE SEQUENCE [LARGE SCALE GENOMIC DNA]</scope>
    <source>
        <strain evidence="2 3">NCELM</strain>
    </source>
</reference>
<evidence type="ECO:0000313" key="2">
    <source>
        <dbReference type="EMBL" id="MDC0673022.1"/>
    </source>
</evidence>
<comment type="caution">
    <text evidence="2">The sequence shown here is derived from an EMBL/GenBank/DDBJ whole genome shotgun (WGS) entry which is preliminary data.</text>
</comment>
<keyword evidence="1" id="KW-0472">Membrane</keyword>
<gene>
    <name evidence="2" type="ORF">POL58_35035</name>
</gene>
<accession>A0ABT5BFV1</accession>